<dbReference type="PROSITE" id="PS51819">
    <property type="entry name" value="VOC"/>
    <property type="match status" value="1"/>
</dbReference>
<reference evidence="3" key="1">
    <citation type="submission" date="2016-10" db="EMBL/GenBank/DDBJ databases">
        <authorList>
            <person name="Varghese N."/>
        </authorList>
    </citation>
    <scope>NUCLEOTIDE SEQUENCE [LARGE SCALE GENOMIC DNA]</scope>
    <source>
        <strain evidence="3">Nsp8</strain>
    </source>
</reference>
<feature type="domain" description="VOC" evidence="1">
    <location>
        <begin position="4"/>
        <end position="120"/>
    </location>
</feature>
<dbReference type="InterPro" id="IPR037523">
    <property type="entry name" value="VOC_core"/>
</dbReference>
<evidence type="ECO:0000313" key="3">
    <source>
        <dbReference type="Proteomes" id="UP000183107"/>
    </source>
</evidence>
<dbReference type="eggNOG" id="COG0346">
    <property type="taxonomic scope" value="Bacteria"/>
</dbReference>
<dbReference type="RefSeq" id="WP_074795084.1">
    <property type="nucleotide sequence ID" value="NZ_FOVJ01000001.1"/>
</dbReference>
<sequence length="128" mass="14721">MAITLNHTIVPSHDKVGSARFYSRIFGFEYVGDFSHFVVVKVNDTLSLDFDNKEKFESLHYAFKVSEQEFDEIFDRLKAENIKYGSGPFTPENMSINHNDGGRGVYFRDPSGHLLEMLTVDYKMPEKA</sequence>
<dbReference type="AlphaFoldDB" id="A0A1I4YY71"/>
<keyword evidence="2" id="KW-0223">Dioxygenase</keyword>
<accession>A0A1I4YY71</accession>
<evidence type="ECO:0000313" key="2">
    <source>
        <dbReference type="EMBL" id="SFN42942.1"/>
    </source>
</evidence>
<dbReference type="Pfam" id="PF00903">
    <property type="entry name" value="Glyoxalase"/>
    <property type="match status" value="1"/>
</dbReference>
<dbReference type="EMBL" id="FOVJ01000001">
    <property type="protein sequence ID" value="SFN42942.1"/>
    <property type="molecule type" value="Genomic_DNA"/>
</dbReference>
<dbReference type="STRING" id="1266925.GCA_000619905_02904"/>
<evidence type="ECO:0000259" key="1">
    <source>
        <dbReference type="PROSITE" id="PS51819"/>
    </source>
</evidence>
<dbReference type="InterPro" id="IPR029068">
    <property type="entry name" value="Glyas_Bleomycin-R_OHBP_Dase"/>
</dbReference>
<dbReference type="SUPFAM" id="SSF54593">
    <property type="entry name" value="Glyoxalase/Bleomycin resistance protein/Dihydroxybiphenyl dioxygenase"/>
    <property type="match status" value="1"/>
</dbReference>
<dbReference type="OrthoDB" id="9812656at2"/>
<organism evidence="2 3">
    <name type="scientific">Nitrosospira briensis</name>
    <dbReference type="NCBI Taxonomy" id="35799"/>
    <lineage>
        <taxon>Bacteria</taxon>
        <taxon>Pseudomonadati</taxon>
        <taxon>Pseudomonadota</taxon>
        <taxon>Betaproteobacteria</taxon>
        <taxon>Nitrosomonadales</taxon>
        <taxon>Nitrosomonadaceae</taxon>
        <taxon>Nitrosospira</taxon>
    </lineage>
</organism>
<dbReference type="Gene3D" id="3.10.180.10">
    <property type="entry name" value="2,3-Dihydroxybiphenyl 1,2-Dioxygenase, domain 1"/>
    <property type="match status" value="1"/>
</dbReference>
<proteinExistence type="predicted"/>
<gene>
    <name evidence="2" type="ORF">SAMN05216386_0937</name>
</gene>
<dbReference type="CDD" id="cd08351">
    <property type="entry name" value="ChaP_like"/>
    <property type="match status" value="1"/>
</dbReference>
<name>A0A1I4YY71_9PROT</name>
<protein>
    <submittedName>
        <fullName evidence="2">Catechol 2,3-dioxygenase</fullName>
    </submittedName>
</protein>
<keyword evidence="2" id="KW-0560">Oxidoreductase</keyword>
<dbReference type="Proteomes" id="UP000183107">
    <property type="component" value="Unassembled WGS sequence"/>
</dbReference>
<dbReference type="GO" id="GO:0051213">
    <property type="term" value="F:dioxygenase activity"/>
    <property type="evidence" value="ECO:0007669"/>
    <property type="project" value="UniProtKB-KW"/>
</dbReference>
<dbReference type="InterPro" id="IPR004360">
    <property type="entry name" value="Glyas_Fos-R_dOase_dom"/>
</dbReference>
<keyword evidence="3" id="KW-1185">Reference proteome</keyword>